<comment type="caution">
    <text evidence="1">The sequence shown here is derived from an EMBL/GenBank/DDBJ whole genome shotgun (WGS) entry which is preliminary data.</text>
</comment>
<dbReference type="AlphaFoldDB" id="I8VIP4"/>
<proteinExistence type="predicted"/>
<sequence>MKALFIVFHGFHAFHGISKKIQYQVDALRNCGLDISVCHYDVTPEGCRCWMIDDKLLKNFGAGIKAKIYKRISFSAILEYVSRERITFVYYRSFHNANPFTIHFVKQLKKAGVTVFYEIPTYPYDQEAASFREKVRLWPDRIYRAAFCRHVDAVVTFSQDEEIFGCRTVRIANGIDFSHIPMKEHVNDITHELHLIGVAEIHFWHGFDRVLEGMGNYYRQYPAYKVYFHIVGYMSGEREKQQIMESIRRNALFDYVIMHGPQHGEALDLLFEKADFGIGSLGRHRSGVTSMRSLKNREYAARGIPFAYSEIDVDFEQKAYVLKFPADETPIDIDKIVCFCRSSEFSPREIRNSIADLSWTEQMRMVVNEIPSSK</sequence>
<dbReference type="OrthoDB" id="6385861at2"/>
<dbReference type="Proteomes" id="UP000003741">
    <property type="component" value="Unassembled WGS sequence"/>
</dbReference>
<evidence type="ECO:0000313" key="2">
    <source>
        <dbReference type="Proteomes" id="UP000003741"/>
    </source>
</evidence>
<reference evidence="1 2" key="1">
    <citation type="submission" date="2012-02" db="EMBL/GenBank/DDBJ databases">
        <title>The Genome Sequence of Bacteroides cellulosilyticus CL02T12C19.</title>
        <authorList>
            <consortium name="The Broad Institute Genome Sequencing Platform"/>
            <person name="Earl A."/>
            <person name="Ward D."/>
            <person name="Feldgarden M."/>
            <person name="Gevers D."/>
            <person name="Zitomersky N.L."/>
            <person name="Coyne M.J."/>
            <person name="Comstock L.E."/>
            <person name="Young S.K."/>
            <person name="Zeng Q."/>
            <person name="Gargeya S."/>
            <person name="Fitzgerald M."/>
            <person name="Haas B."/>
            <person name="Abouelleil A."/>
            <person name="Alvarado L."/>
            <person name="Arachchi H.M."/>
            <person name="Berlin A."/>
            <person name="Chapman S.B."/>
            <person name="Gearin G."/>
            <person name="Goldberg J."/>
            <person name="Griggs A."/>
            <person name="Gujja S."/>
            <person name="Hansen M."/>
            <person name="Heiman D."/>
            <person name="Howarth C."/>
            <person name="Larimer J."/>
            <person name="Lui A."/>
            <person name="MacDonald P.J.P."/>
            <person name="McCowen C."/>
            <person name="Montmayeur A."/>
            <person name="Murphy C."/>
            <person name="Neiman D."/>
            <person name="Pearson M."/>
            <person name="Priest M."/>
            <person name="Roberts A."/>
            <person name="Saif S."/>
            <person name="Shea T."/>
            <person name="Sisk P."/>
            <person name="Stolte C."/>
            <person name="Sykes S."/>
            <person name="Wortman J."/>
            <person name="Nusbaum C."/>
            <person name="Birren B."/>
        </authorList>
    </citation>
    <scope>NUCLEOTIDE SEQUENCE [LARGE SCALE GENOMIC DNA]</scope>
    <source>
        <strain evidence="1 2">CL02T12C19</strain>
    </source>
</reference>
<evidence type="ECO:0008006" key="3">
    <source>
        <dbReference type="Google" id="ProtNLM"/>
    </source>
</evidence>
<evidence type="ECO:0000313" key="1">
    <source>
        <dbReference type="EMBL" id="EIY25217.1"/>
    </source>
</evidence>
<dbReference type="EMBL" id="AGXG01000094">
    <property type="protein sequence ID" value="EIY25217.1"/>
    <property type="molecule type" value="Genomic_DNA"/>
</dbReference>
<dbReference type="SUPFAM" id="SSF53756">
    <property type="entry name" value="UDP-Glycosyltransferase/glycogen phosphorylase"/>
    <property type="match status" value="1"/>
</dbReference>
<dbReference type="Gene3D" id="3.40.50.2000">
    <property type="entry name" value="Glycogen Phosphorylase B"/>
    <property type="match status" value="1"/>
</dbReference>
<accession>I8VIP4</accession>
<dbReference type="RefSeq" id="WP_007218674.1">
    <property type="nucleotide sequence ID" value="NZ_JH724088.1"/>
</dbReference>
<protein>
    <recommendedName>
        <fullName evidence="3">Glycosyltransferase subfamily 4-like N-terminal domain-containing protein</fullName>
    </recommendedName>
</protein>
<name>I8VIP4_9BACE</name>
<gene>
    <name evidence="1" type="ORF">HMPREF1062_04620</name>
</gene>
<keyword evidence="2" id="KW-1185">Reference proteome</keyword>
<dbReference type="HOGENOM" id="CLU_063441_0_0_10"/>
<dbReference type="PATRIC" id="fig|997874.3.peg.4724"/>
<organism evidence="1 2">
    <name type="scientific">Bacteroides cellulosilyticus CL02T12C19</name>
    <dbReference type="NCBI Taxonomy" id="997874"/>
    <lineage>
        <taxon>Bacteria</taxon>
        <taxon>Pseudomonadati</taxon>
        <taxon>Bacteroidota</taxon>
        <taxon>Bacteroidia</taxon>
        <taxon>Bacteroidales</taxon>
        <taxon>Bacteroidaceae</taxon>
        <taxon>Bacteroides</taxon>
    </lineage>
</organism>